<keyword evidence="1" id="KW-0472">Membrane</keyword>
<protein>
    <submittedName>
        <fullName evidence="2">Uncharacterized protein</fullName>
    </submittedName>
</protein>
<accession>A0A2N9F8E7</accession>
<evidence type="ECO:0000313" key="2">
    <source>
        <dbReference type="EMBL" id="SPC83422.1"/>
    </source>
</evidence>
<gene>
    <name evidence="2" type="ORF">FSB_LOCUS11304</name>
</gene>
<dbReference type="AlphaFoldDB" id="A0A2N9F8E7"/>
<reference evidence="2" key="1">
    <citation type="submission" date="2018-02" db="EMBL/GenBank/DDBJ databases">
        <authorList>
            <person name="Cohen D.B."/>
            <person name="Kent A.D."/>
        </authorList>
    </citation>
    <scope>NUCLEOTIDE SEQUENCE</scope>
</reference>
<dbReference type="EMBL" id="OIVN01000646">
    <property type="protein sequence ID" value="SPC83422.1"/>
    <property type="molecule type" value="Genomic_DNA"/>
</dbReference>
<keyword evidence="1" id="KW-0812">Transmembrane</keyword>
<sequence>MTDDKVLGLDSTTWITGGQHDLSLIRWFGIGQYDVAWVLLFLIDSCWVLGGVDLA</sequence>
<evidence type="ECO:0000256" key="1">
    <source>
        <dbReference type="SAM" id="Phobius"/>
    </source>
</evidence>
<feature type="transmembrane region" description="Helical" evidence="1">
    <location>
        <begin position="35"/>
        <end position="54"/>
    </location>
</feature>
<organism evidence="2">
    <name type="scientific">Fagus sylvatica</name>
    <name type="common">Beechnut</name>
    <dbReference type="NCBI Taxonomy" id="28930"/>
    <lineage>
        <taxon>Eukaryota</taxon>
        <taxon>Viridiplantae</taxon>
        <taxon>Streptophyta</taxon>
        <taxon>Embryophyta</taxon>
        <taxon>Tracheophyta</taxon>
        <taxon>Spermatophyta</taxon>
        <taxon>Magnoliopsida</taxon>
        <taxon>eudicotyledons</taxon>
        <taxon>Gunneridae</taxon>
        <taxon>Pentapetalae</taxon>
        <taxon>rosids</taxon>
        <taxon>fabids</taxon>
        <taxon>Fagales</taxon>
        <taxon>Fagaceae</taxon>
        <taxon>Fagus</taxon>
    </lineage>
</organism>
<proteinExistence type="predicted"/>
<name>A0A2N9F8E7_FAGSY</name>
<keyword evidence="1" id="KW-1133">Transmembrane helix</keyword>